<dbReference type="OrthoDB" id="3829432at2"/>
<keyword evidence="2" id="KW-1185">Reference proteome</keyword>
<accession>A0A290XAQ6</accession>
<sequence>MKVFRGSTFKADRAWGAVEIANMGGVTTRLHWTDQPYKWHTNDGEEVFAVLAGCVEMRFRDKTGAEQRTLLESGDVFYASIGTEHVAHPIGEARVLVVEREGSV</sequence>
<name>A0A290XAQ6_9GAMM</name>
<dbReference type="AlphaFoldDB" id="A0A290XAQ6"/>
<dbReference type="RefSeq" id="WP_096296557.1">
    <property type="nucleotide sequence ID" value="NZ_CP023406.1"/>
</dbReference>
<evidence type="ECO:0000313" key="2">
    <source>
        <dbReference type="Proteomes" id="UP000218968"/>
    </source>
</evidence>
<reference evidence="2" key="1">
    <citation type="submission" date="2017-09" db="EMBL/GenBank/DDBJ databases">
        <title>Luteimonas liuhanmingii sp.nov., isolated from the intestinal contents of Tibetan Plateau Pika in Yushu, Qinghai Province, China.</title>
        <authorList>
            <person name="Gui Z."/>
        </authorList>
    </citation>
    <scope>NUCLEOTIDE SEQUENCE [LARGE SCALE GENOMIC DNA]</scope>
    <source>
        <strain evidence="2">100111</strain>
    </source>
</reference>
<dbReference type="Gene3D" id="2.60.120.10">
    <property type="entry name" value="Jelly Rolls"/>
    <property type="match status" value="1"/>
</dbReference>
<proteinExistence type="predicted"/>
<dbReference type="Proteomes" id="UP000218968">
    <property type="component" value="Chromosome"/>
</dbReference>
<organism evidence="1 2">
    <name type="scientific">Luteimonas chenhongjianii</name>
    <dbReference type="NCBI Taxonomy" id="2006110"/>
    <lineage>
        <taxon>Bacteria</taxon>
        <taxon>Pseudomonadati</taxon>
        <taxon>Pseudomonadota</taxon>
        <taxon>Gammaproteobacteria</taxon>
        <taxon>Lysobacterales</taxon>
        <taxon>Lysobacteraceae</taxon>
        <taxon>Luteimonas</taxon>
    </lineage>
</organism>
<protein>
    <submittedName>
        <fullName evidence="1">Cupin</fullName>
    </submittedName>
</protein>
<gene>
    <name evidence="1" type="ORF">CNR27_01160</name>
</gene>
<evidence type="ECO:0000313" key="1">
    <source>
        <dbReference type="EMBL" id="ATD66227.1"/>
    </source>
</evidence>
<dbReference type="KEGG" id="lum:CNR27_01160"/>
<dbReference type="InterPro" id="IPR011051">
    <property type="entry name" value="RmlC_Cupin_sf"/>
</dbReference>
<dbReference type="SUPFAM" id="SSF51182">
    <property type="entry name" value="RmlC-like cupins"/>
    <property type="match status" value="1"/>
</dbReference>
<dbReference type="EMBL" id="CP023406">
    <property type="protein sequence ID" value="ATD66227.1"/>
    <property type="molecule type" value="Genomic_DNA"/>
</dbReference>
<dbReference type="InterPro" id="IPR014710">
    <property type="entry name" value="RmlC-like_jellyroll"/>
</dbReference>